<reference evidence="3 4" key="1">
    <citation type="submission" date="2024-03" db="EMBL/GenBank/DDBJ databases">
        <title>Adaptation during the transition from Ophiocordyceps entomopathogen to insect associate is accompanied by gene loss and intensified selection.</title>
        <authorList>
            <person name="Ward C.M."/>
            <person name="Onetto C.A."/>
            <person name="Borneman A.R."/>
        </authorList>
    </citation>
    <scope>NUCLEOTIDE SEQUENCE [LARGE SCALE GENOMIC DNA]</scope>
    <source>
        <strain evidence="3">AWRI1</strain>
        <tissue evidence="3">Single Adult Female</tissue>
    </source>
</reference>
<organism evidence="3 4">
    <name type="scientific">Parthenolecanium corni</name>
    <dbReference type="NCBI Taxonomy" id="536013"/>
    <lineage>
        <taxon>Eukaryota</taxon>
        <taxon>Metazoa</taxon>
        <taxon>Ecdysozoa</taxon>
        <taxon>Arthropoda</taxon>
        <taxon>Hexapoda</taxon>
        <taxon>Insecta</taxon>
        <taxon>Pterygota</taxon>
        <taxon>Neoptera</taxon>
        <taxon>Paraneoptera</taxon>
        <taxon>Hemiptera</taxon>
        <taxon>Sternorrhyncha</taxon>
        <taxon>Coccoidea</taxon>
        <taxon>Coccidae</taxon>
        <taxon>Parthenolecanium</taxon>
    </lineage>
</organism>
<feature type="compositionally biased region" description="Polar residues" evidence="1">
    <location>
        <begin position="893"/>
        <end position="908"/>
    </location>
</feature>
<dbReference type="GO" id="GO:0003785">
    <property type="term" value="F:actin monomer binding"/>
    <property type="evidence" value="ECO:0007669"/>
    <property type="project" value="InterPro"/>
</dbReference>
<dbReference type="PANTHER" id="PTHR21557:SF2">
    <property type="entry name" value="CORDON-BLEU PROTEIN-LIKE 1"/>
    <property type="match status" value="1"/>
</dbReference>
<evidence type="ECO:0000259" key="2">
    <source>
        <dbReference type="Pfam" id="PF09469"/>
    </source>
</evidence>
<feature type="compositionally biased region" description="Polar residues" evidence="1">
    <location>
        <begin position="248"/>
        <end position="262"/>
    </location>
</feature>
<proteinExistence type="predicted"/>
<feature type="domain" description="Cordon-bleu ubiquitin-like" evidence="2">
    <location>
        <begin position="116"/>
        <end position="185"/>
    </location>
</feature>
<evidence type="ECO:0000313" key="3">
    <source>
        <dbReference type="EMBL" id="KAK7601910.1"/>
    </source>
</evidence>
<protein>
    <recommendedName>
        <fullName evidence="2">Cordon-bleu ubiquitin-like domain-containing protein</fullName>
    </recommendedName>
</protein>
<name>A0AAN9Y8Z2_9HEMI</name>
<feature type="region of interest" description="Disordered" evidence="1">
    <location>
        <begin position="226"/>
        <end position="339"/>
    </location>
</feature>
<dbReference type="Gene3D" id="3.10.20.90">
    <property type="entry name" value="Phosphatidylinositol 3-kinase Catalytic Subunit, Chain A, domain 1"/>
    <property type="match status" value="1"/>
</dbReference>
<feature type="compositionally biased region" description="Low complexity" evidence="1">
    <location>
        <begin position="306"/>
        <end position="318"/>
    </location>
</feature>
<evidence type="ECO:0000313" key="4">
    <source>
        <dbReference type="Proteomes" id="UP001367676"/>
    </source>
</evidence>
<feature type="region of interest" description="Disordered" evidence="1">
    <location>
        <begin position="367"/>
        <end position="480"/>
    </location>
</feature>
<dbReference type="Pfam" id="PF09469">
    <property type="entry name" value="Cobl"/>
    <property type="match status" value="1"/>
</dbReference>
<feature type="compositionally biased region" description="Polar residues" evidence="1">
    <location>
        <begin position="389"/>
        <end position="398"/>
    </location>
</feature>
<feature type="region of interest" description="Disordered" evidence="1">
    <location>
        <begin position="769"/>
        <end position="809"/>
    </location>
</feature>
<evidence type="ECO:0000256" key="1">
    <source>
        <dbReference type="SAM" id="MobiDB-lite"/>
    </source>
</evidence>
<accession>A0AAN9Y8Z2</accession>
<dbReference type="EMBL" id="JBBCAQ010000010">
    <property type="protein sequence ID" value="KAK7601910.1"/>
    <property type="molecule type" value="Genomic_DNA"/>
</dbReference>
<sequence length="1543" mass="169490">MSPPLMVTEDTPPDMLAGAMDLLAVLPNGHNIKMSVERSTPMMDLLIQITTANKISPGGHAIRAYGDRGILPYQPSTPIGALDAWSIHIVPKKSSASTNAKKQPPFQSVYQNTPFEQTFRLQVNLPRNQLYVSRVSYNMRLEQIFRQVCDEKNLDPSKYCLVRPDNLDEELNLNSTLLECKLQKVTLVPRSNRPQVGLSSVDIMALKRLDNANQRCGNKYYASHSYDGSVSSGSLEGRSLSPVRSDESSTSPTTSQTNVTSNKPCRKRRPAPKPPTVQNGRDSNGGCESLTVLHSRNSSDSSGYHESSVLSESPESNSNCLAESLPRRSKLPDNIDSNNVCRRLSSNAKCSPKIGNNLSRSLSNLATNVDDHRKCPKNFPSTGMKPKQYSASSTSLSTIPGKRKKAPAPPPPLSSTKSLLSLEEEETPGICSGETSSMGRENAKNDAAPSSSAKYVIDSPIARNAPPPPPQTCSSPSSINSRRCSESHILNVDVTASQSLCTDHLPGNTISGYASGSIKCNSFDHLTEQNSAGDCTLRRRKKIRSASTIPWSAFLPPIQPLTARPPPVPLPKSTVLSNGSGRKVGGSDLRDRLISEISNFRFKSKPCGPIDQEGWRMSAITVPGSEMSYVQRRKSEIEARLSGADVTVDHRKYSEGSLTFSKIPCNFFFDNNKRHVVFDSKNSPIDKRHSLGDVTRWRAINGTHYGASGESVSSTKQAFTSDGECINNKGSTVSTLDHTEPVVLPSTPSSAETNVIEIVCENASHVQSDQSGLESSLDSSMNGCSQNDLGNSDDRLNSSDSDNGSATSASTLDVDECHSMLNSSACKAIKHSGFDRIDVVDDRVVGHKRVGAVSQVVAVTSPEPVGAKDKELIMDDDEIDRIFRDATKGYESAPSSTISSPPESVENNVDTRKDEICDEDLESWQYTLPSPPKGFRDATDSPQVTEFDDVTLTNAGVTSREEPRLKQEFISPILPQPKESKHLADDQEQTPIVSVPVTSNKWETKYSSSTHDSGLGSDDSIPSVHETKTSNAFKEVKPMTIQRRASTLQNFTISTYQNSKPTEIFRDESVKTWRTTELAKNNRPFVSQDASLEKLSPANNLGRHCSFNAIDRTPNSQIKRSKSHISLLSGNFAKFNQFGKLDVKLEDVDDESDTLTKVDLWKQNKLRSQSLPSTNSSMIRMSDDYSETVTRVIDKDENEIIEPSSRIRFLCQQEEKSNICHDESGSQLQSLQIMKNILPQIDKNKHGSRQGALSLESCENVYGTKGHNSVESKIKSYNGQTPSVNLQSWNERPRRQVSIKTDHDYVFGGSGQSCVSTSKVNDQSRVPVVTAVEFKKPFTPPRVTVNENDHPKRKSSTIVMVSEQKLSPVFSNKQSSASLSASKLWSSDNNGATTGENAISGRISNFTFKEYKNKLASKEKCSQKKEYSGSSYACPATKGVSVNCSTYDYDDDIKINSSDKTSICSNGDAQKIDSFAKRQRNSENSFAPILPVPPNFLKPALKPVNRNLNSKRSCSTTNLDPRDLLLSSIKNFDRDRLRKLRVK</sequence>
<feature type="compositionally biased region" description="Polar residues" evidence="1">
    <location>
        <begin position="769"/>
        <end position="786"/>
    </location>
</feature>
<gene>
    <name evidence="3" type="ORF">V9T40_009351</name>
</gene>
<comment type="caution">
    <text evidence="3">The sequence shown here is derived from an EMBL/GenBank/DDBJ whole genome shotgun (WGS) entry which is preliminary data.</text>
</comment>
<dbReference type="InterPro" id="IPR019025">
    <property type="entry name" value="Cordon-bleu_ubiquitin_domain"/>
</dbReference>
<feature type="region of interest" description="Disordered" evidence="1">
    <location>
        <begin position="889"/>
        <end position="908"/>
    </location>
</feature>
<feature type="compositionally biased region" description="Polar residues" evidence="1">
    <location>
        <begin position="292"/>
        <end position="305"/>
    </location>
</feature>
<dbReference type="Proteomes" id="UP001367676">
    <property type="component" value="Unassembled WGS sequence"/>
</dbReference>
<dbReference type="PANTHER" id="PTHR21557">
    <property type="entry name" value="CORDON-BLEU"/>
    <property type="match status" value="1"/>
</dbReference>
<keyword evidence="4" id="KW-1185">Reference proteome</keyword>
<dbReference type="InterPro" id="IPR039895">
    <property type="entry name" value="COBL-like"/>
</dbReference>